<dbReference type="RefSeq" id="WP_164433012.1">
    <property type="nucleotide sequence ID" value="NZ_JAAIKT010000051.1"/>
</dbReference>
<dbReference type="Proteomes" id="UP000476310">
    <property type="component" value="Unassembled WGS sequence"/>
</dbReference>
<accession>A0A6G4AP16</accession>
<keyword evidence="1" id="KW-0812">Transmembrane</keyword>
<evidence type="ECO:0000256" key="1">
    <source>
        <dbReference type="SAM" id="Phobius"/>
    </source>
</evidence>
<sequence>MLIEDQGERRPLLTLGEARAVVTLLQLLSEQGGEGLTSRPNWCTAWHAGSSLHSSRLARPGIYYRKGCRINSADILQLAGTLAVPVITAMVGGITLVVKDYRNDRSAEHRSKVQLQQAVAQALDPNSAASRLAGGQGAGCAGVA</sequence>
<keyword evidence="3" id="KW-1185">Reference proteome</keyword>
<dbReference type="AlphaFoldDB" id="A0A6G4AP16"/>
<dbReference type="EMBL" id="JAAIKT010000051">
    <property type="protein sequence ID" value="NEW74992.1"/>
    <property type="molecule type" value="Genomic_DNA"/>
</dbReference>
<evidence type="ECO:0000313" key="3">
    <source>
        <dbReference type="Proteomes" id="UP000476310"/>
    </source>
</evidence>
<proteinExistence type="predicted"/>
<organism evidence="2 3">
    <name type="scientific">Streptomyces rhizosphaericus</name>
    <dbReference type="NCBI Taxonomy" id="114699"/>
    <lineage>
        <taxon>Bacteria</taxon>
        <taxon>Bacillati</taxon>
        <taxon>Actinomycetota</taxon>
        <taxon>Actinomycetes</taxon>
        <taxon>Kitasatosporales</taxon>
        <taxon>Streptomycetaceae</taxon>
        <taxon>Streptomyces</taxon>
        <taxon>Streptomyces violaceusniger group</taxon>
    </lineage>
</organism>
<comment type="caution">
    <text evidence="2">The sequence shown here is derived from an EMBL/GenBank/DDBJ whole genome shotgun (WGS) entry which is preliminary data.</text>
</comment>
<keyword evidence="1" id="KW-0472">Membrane</keyword>
<keyword evidence="1" id="KW-1133">Transmembrane helix</keyword>
<gene>
    <name evidence="2" type="ORF">G4H13_32670</name>
</gene>
<evidence type="ECO:0000313" key="2">
    <source>
        <dbReference type="EMBL" id="NEW74992.1"/>
    </source>
</evidence>
<protein>
    <submittedName>
        <fullName evidence="2">Uncharacterized protein</fullName>
    </submittedName>
</protein>
<reference evidence="2" key="1">
    <citation type="submission" date="2020-02" db="EMBL/GenBank/DDBJ databases">
        <title>A new Streptomyces sp. for controlling soil-borne diseases.</title>
        <authorList>
            <person name="Li X."/>
            <person name="Tian Y."/>
            <person name="Gao K."/>
        </authorList>
    </citation>
    <scope>NUCLEOTIDE SEQUENCE [LARGE SCALE GENOMIC DNA]</scope>
    <source>
        <strain evidence="2">0250</strain>
    </source>
</reference>
<feature type="transmembrane region" description="Helical" evidence="1">
    <location>
        <begin position="75"/>
        <end position="98"/>
    </location>
</feature>
<name>A0A6G4AP16_9ACTN</name>